<accession>A0ABD4WZZ6</accession>
<gene>
    <name evidence="1" type="ORF">PVE99_26285</name>
</gene>
<sequence>MKPNLFLSGQRCSKCRYKRSHKNTRKSHRQFIEEVFKLVGNEYVVLSEYSATNHKIKMRHNNEGCNYYEYEVTPNKFLSNRRCPKCSYIQRGKEKSKGLEKFKQEVFALTSGEYIVLSNNYSNNRTKVKIKHLNDFCMNYEWEITPNNFLNGQRCPICNESKGAREIRIYLQSHNISFDREYTFNDLLGIKGTRLRFDFAVFSKDGNLAFLIEYDGEFHEKQIHQDHDLGVQQYHDTLKDEYALDNKIKLLRINYRDQDNIENILKHVFNKP</sequence>
<dbReference type="Proteomes" id="UP001213771">
    <property type="component" value="Unassembled WGS sequence"/>
</dbReference>
<evidence type="ECO:0000313" key="1">
    <source>
        <dbReference type="EMBL" id="MDD9785879.1"/>
    </source>
</evidence>
<proteinExistence type="predicted"/>
<dbReference type="RefSeq" id="WP_274589347.1">
    <property type="nucleotide sequence ID" value="NZ_JARAOX010000219.1"/>
</dbReference>
<evidence type="ECO:0000313" key="2">
    <source>
        <dbReference type="Proteomes" id="UP001213771"/>
    </source>
</evidence>
<dbReference type="EMBL" id="JARAOX010000219">
    <property type="protein sequence ID" value="MDD9785879.1"/>
    <property type="molecule type" value="Genomic_DNA"/>
</dbReference>
<organism evidence="1 2">
    <name type="scientific">Priestia megaterium</name>
    <name type="common">Bacillus megaterium</name>
    <dbReference type="NCBI Taxonomy" id="1404"/>
    <lineage>
        <taxon>Bacteria</taxon>
        <taxon>Bacillati</taxon>
        <taxon>Bacillota</taxon>
        <taxon>Bacilli</taxon>
        <taxon>Bacillales</taxon>
        <taxon>Bacillaceae</taxon>
        <taxon>Priestia</taxon>
    </lineage>
</organism>
<reference evidence="1 2" key="1">
    <citation type="submission" date="2023-02" db="EMBL/GenBank/DDBJ databases">
        <authorList>
            <person name="Olszewska D."/>
        </authorList>
    </citation>
    <scope>NUCLEOTIDE SEQUENCE [LARGE SCALE GENOMIC DNA]</scope>
    <source>
        <strain evidence="1 2">FDU301</strain>
    </source>
</reference>
<comment type="caution">
    <text evidence="1">The sequence shown here is derived from an EMBL/GenBank/DDBJ whole genome shotgun (WGS) entry which is preliminary data.</text>
</comment>
<evidence type="ECO:0008006" key="3">
    <source>
        <dbReference type="Google" id="ProtNLM"/>
    </source>
</evidence>
<protein>
    <recommendedName>
        <fullName evidence="3">DUF2726 domain-containing protein</fullName>
    </recommendedName>
</protein>
<name>A0ABD4WZZ6_PRIMG</name>
<dbReference type="Gene3D" id="3.40.960.10">
    <property type="entry name" value="VSR Endonuclease"/>
    <property type="match status" value="1"/>
</dbReference>
<dbReference type="AlphaFoldDB" id="A0ABD4WZZ6"/>